<dbReference type="AlphaFoldDB" id="A0A9W6MAE1"/>
<accession>A0A9W6MAE1</accession>
<keyword evidence="3" id="KW-1185">Reference proteome</keyword>
<dbReference type="Proteomes" id="UP001143474">
    <property type="component" value="Unassembled WGS sequence"/>
</dbReference>
<feature type="transmembrane region" description="Helical" evidence="1">
    <location>
        <begin position="28"/>
        <end position="46"/>
    </location>
</feature>
<protein>
    <submittedName>
        <fullName evidence="2">Uncharacterized protein</fullName>
    </submittedName>
</protein>
<comment type="caution">
    <text evidence="2">The sequence shown here is derived from an EMBL/GenBank/DDBJ whole genome shotgun (WGS) entry which is preliminary data.</text>
</comment>
<name>A0A9W6MAE1_9ACTN</name>
<reference evidence="2" key="1">
    <citation type="journal article" date="2014" name="Int. J. Syst. Evol. Microbiol.">
        <title>Complete genome sequence of Corynebacterium casei LMG S-19264T (=DSM 44701T), isolated from a smear-ripened cheese.</title>
        <authorList>
            <consortium name="US DOE Joint Genome Institute (JGI-PGF)"/>
            <person name="Walter F."/>
            <person name="Albersmeier A."/>
            <person name="Kalinowski J."/>
            <person name="Ruckert C."/>
        </authorList>
    </citation>
    <scope>NUCLEOTIDE SEQUENCE</scope>
    <source>
        <strain evidence="2">VKM Ac-2007</strain>
    </source>
</reference>
<evidence type="ECO:0000313" key="2">
    <source>
        <dbReference type="EMBL" id="GLK06912.1"/>
    </source>
</evidence>
<evidence type="ECO:0000256" key="1">
    <source>
        <dbReference type="SAM" id="Phobius"/>
    </source>
</evidence>
<feature type="transmembrane region" description="Helical" evidence="1">
    <location>
        <begin position="52"/>
        <end position="71"/>
    </location>
</feature>
<gene>
    <name evidence="2" type="ORF">GCM10017600_03170</name>
</gene>
<sequence>MPDASRPLGNLIFRTLNTDGRRHPLQNVLSVVTIACGLIAFVAGLFPAAHAIAAWLGVLGFVGGLYSQYVSATTPERALNIVGIVASFVGVAFGIYHGGFFP</sequence>
<keyword evidence="1" id="KW-0812">Transmembrane</keyword>
<evidence type="ECO:0000313" key="3">
    <source>
        <dbReference type="Proteomes" id="UP001143474"/>
    </source>
</evidence>
<dbReference type="RefSeq" id="WP_271215499.1">
    <property type="nucleotide sequence ID" value="NZ_BAAAVD010000006.1"/>
</dbReference>
<organism evidence="2 3">
    <name type="scientific">Streptosporangium carneum</name>
    <dbReference type="NCBI Taxonomy" id="47481"/>
    <lineage>
        <taxon>Bacteria</taxon>
        <taxon>Bacillati</taxon>
        <taxon>Actinomycetota</taxon>
        <taxon>Actinomycetes</taxon>
        <taxon>Streptosporangiales</taxon>
        <taxon>Streptosporangiaceae</taxon>
        <taxon>Streptosporangium</taxon>
    </lineage>
</organism>
<reference evidence="2" key="2">
    <citation type="submission" date="2023-01" db="EMBL/GenBank/DDBJ databases">
        <authorList>
            <person name="Sun Q."/>
            <person name="Evtushenko L."/>
        </authorList>
    </citation>
    <scope>NUCLEOTIDE SEQUENCE</scope>
    <source>
        <strain evidence="2">VKM Ac-2007</strain>
    </source>
</reference>
<keyword evidence="1" id="KW-0472">Membrane</keyword>
<dbReference type="EMBL" id="BSEV01000001">
    <property type="protein sequence ID" value="GLK06912.1"/>
    <property type="molecule type" value="Genomic_DNA"/>
</dbReference>
<proteinExistence type="predicted"/>
<keyword evidence="1" id="KW-1133">Transmembrane helix</keyword>
<feature type="transmembrane region" description="Helical" evidence="1">
    <location>
        <begin position="78"/>
        <end position="96"/>
    </location>
</feature>